<dbReference type="AlphaFoldDB" id="A0ABD0V6N9"/>
<dbReference type="PANTHER" id="PTHR47186:SF3">
    <property type="entry name" value="OS09G0267800 PROTEIN"/>
    <property type="match status" value="1"/>
</dbReference>
<organism evidence="2 3">
    <name type="scientific">Dendrobium thyrsiflorum</name>
    <name type="common">Pinecone-like raceme dendrobium</name>
    <name type="synonym">Orchid</name>
    <dbReference type="NCBI Taxonomy" id="117978"/>
    <lineage>
        <taxon>Eukaryota</taxon>
        <taxon>Viridiplantae</taxon>
        <taxon>Streptophyta</taxon>
        <taxon>Embryophyta</taxon>
        <taxon>Tracheophyta</taxon>
        <taxon>Spermatophyta</taxon>
        <taxon>Magnoliopsida</taxon>
        <taxon>Liliopsida</taxon>
        <taxon>Asparagales</taxon>
        <taxon>Orchidaceae</taxon>
        <taxon>Epidendroideae</taxon>
        <taxon>Malaxideae</taxon>
        <taxon>Dendrobiinae</taxon>
        <taxon>Dendrobium</taxon>
    </lineage>
</organism>
<dbReference type="InterPro" id="IPR032675">
    <property type="entry name" value="LRR_dom_sf"/>
</dbReference>
<dbReference type="PANTHER" id="PTHR47186">
    <property type="entry name" value="LEUCINE-RICH REPEAT-CONTAINING PROTEIN 57"/>
    <property type="match status" value="1"/>
</dbReference>
<evidence type="ECO:0000313" key="3">
    <source>
        <dbReference type="Proteomes" id="UP001552299"/>
    </source>
</evidence>
<name>A0ABD0V6N9_DENTH</name>
<proteinExistence type="predicted"/>
<dbReference type="Proteomes" id="UP001552299">
    <property type="component" value="Unassembled WGS sequence"/>
</dbReference>
<reference evidence="2 3" key="1">
    <citation type="journal article" date="2024" name="Plant Biotechnol. J.">
        <title>Dendrobium thyrsiflorum genome and its molecular insights into genes involved in important horticultural traits.</title>
        <authorList>
            <person name="Chen B."/>
            <person name="Wang J.Y."/>
            <person name="Zheng P.J."/>
            <person name="Li K.L."/>
            <person name="Liang Y.M."/>
            <person name="Chen X.F."/>
            <person name="Zhang C."/>
            <person name="Zhao X."/>
            <person name="He X."/>
            <person name="Zhang G.Q."/>
            <person name="Liu Z.J."/>
            <person name="Xu Q."/>
        </authorList>
    </citation>
    <scope>NUCLEOTIDE SEQUENCE [LARGE SCALE GENOMIC DNA]</scope>
    <source>
        <strain evidence="2">GZMU011</strain>
    </source>
</reference>
<dbReference type="InterPro" id="IPR056789">
    <property type="entry name" value="LRR_R13L1-DRL21"/>
</dbReference>
<dbReference type="Pfam" id="PF25019">
    <property type="entry name" value="LRR_R13L1-DRL21"/>
    <property type="match status" value="1"/>
</dbReference>
<keyword evidence="3" id="KW-1185">Reference proteome</keyword>
<accession>A0ABD0V6N9</accession>
<comment type="caution">
    <text evidence="2">The sequence shown here is derived from an EMBL/GenBank/DDBJ whole genome shotgun (WGS) entry which is preliminary data.</text>
</comment>
<feature type="domain" description="R13L1/DRL21-like LRR repeat region" evidence="1">
    <location>
        <begin position="114"/>
        <end position="227"/>
    </location>
</feature>
<dbReference type="EMBL" id="JANQDX010000008">
    <property type="protein sequence ID" value="KAL0920710.1"/>
    <property type="molecule type" value="Genomic_DNA"/>
</dbReference>
<gene>
    <name evidence="2" type="ORF">M5K25_009872</name>
</gene>
<dbReference type="SUPFAM" id="SSF52058">
    <property type="entry name" value="L domain-like"/>
    <property type="match status" value="1"/>
</dbReference>
<dbReference type="Gene3D" id="3.80.10.10">
    <property type="entry name" value="Ribonuclease Inhibitor"/>
    <property type="match status" value="1"/>
</dbReference>
<evidence type="ECO:0000259" key="1">
    <source>
        <dbReference type="Pfam" id="PF25019"/>
    </source>
</evidence>
<sequence length="404" mass="46182">MGHSRHQPPMGWQTVYEETIMKNKEGSFIFVAFITAYSYFKDKVTDILISLVANDALLAHLEFKSKDIAADQGDWLADCDSSANWDVGEEIDVHGDDSMGIYGLNIIRIADEGINCLKNVKDAEEACSAKLCEKRRLTDLTLCWIWSHIDSRNTDLDENVLDNLQPPKCLRNMRIKRYMCARSVIWMNNVNPIFNLEKIKLTGCLEWETLPPFGQLPFLESLELSNMRKVKWLESKFNGNDKYRAFLLLEVLYIWGLEALEDLFEAGVAAEDGCLFPCLIELVLRSCPKLKELLSLPSKLKRAVGDSRQMNIILIIRTIMDSNISLLAMLGRGGPEMFLKSFQIQMLEIKENDVLISFPIEVEQWFLQVSSSFCEINSIWLNSLQPFPSCEASIPQRICVEEFP</sequence>
<evidence type="ECO:0000313" key="2">
    <source>
        <dbReference type="EMBL" id="KAL0920710.1"/>
    </source>
</evidence>
<protein>
    <recommendedName>
        <fullName evidence="1">R13L1/DRL21-like LRR repeat region domain-containing protein</fullName>
    </recommendedName>
</protein>